<organism evidence="2 3">
    <name type="scientific">Bordetella genomosp. 12</name>
    <dbReference type="NCBI Taxonomy" id="463035"/>
    <lineage>
        <taxon>Bacteria</taxon>
        <taxon>Pseudomonadati</taxon>
        <taxon>Pseudomonadota</taxon>
        <taxon>Betaproteobacteria</taxon>
        <taxon>Burkholderiales</taxon>
        <taxon>Alcaligenaceae</taxon>
        <taxon>Bordetella</taxon>
    </lineage>
</organism>
<dbReference type="Gene3D" id="3.30.1330.40">
    <property type="entry name" value="RutC-like"/>
    <property type="match status" value="1"/>
</dbReference>
<dbReference type="InterPro" id="IPR035959">
    <property type="entry name" value="RutC-like_sf"/>
</dbReference>
<dbReference type="PANTHER" id="PTHR11803:SF58">
    <property type="entry name" value="PROTEIN HMF1-RELATED"/>
    <property type="match status" value="1"/>
</dbReference>
<accession>A0A261VCU3</accession>
<dbReference type="AlphaFoldDB" id="A0A261VCU3"/>
<dbReference type="Proteomes" id="UP000216429">
    <property type="component" value="Unassembled WGS sequence"/>
</dbReference>
<dbReference type="OrthoDB" id="9803101at2"/>
<dbReference type="InterPro" id="IPR006175">
    <property type="entry name" value="YjgF/YER057c/UK114"/>
</dbReference>
<protein>
    <submittedName>
        <fullName evidence="2">RidA family protein</fullName>
    </submittedName>
</protein>
<sequence>MAGESLTPQAQPAALAAPAGHYRHFTTGGGLVFVSGQLPITADGTRLADASFEDQARQALANVGAALTLAGSGIDRLLQVRVYLDDIGNWPVFDRLYGAWLGEARPARAVVPTQPLHYGFKVEIEAVAAAAG</sequence>
<dbReference type="RefSeq" id="WP_094815035.1">
    <property type="nucleotide sequence ID" value="NZ_NEVU01000003.1"/>
</dbReference>
<reference evidence="3" key="1">
    <citation type="submission" date="2017-05" db="EMBL/GenBank/DDBJ databases">
        <title>Complete and WGS of Bordetella genogroups.</title>
        <authorList>
            <person name="Spilker T."/>
            <person name="Lipuma J."/>
        </authorList>
    </citation>
    <scope>NUCLEOTIDE SEQUENCE [LARGE SCALE GENOMIC DNA]</scope>
    <source>
        <strain evidence="3">AU6712</strain>
    </source>
</reference>
<evidence type="ECO:0000313" key="3">
    <source>
        <dbReference type="Proteomes" id="UP000216429"/>
    </source>
</evidence>
<comment type="caution">
    <text evidence="2">The sequence shown here is derived from an EMBL/GenBank/DDBJ whole genome shotgun (WGS) entry which is preliminary data.</text>
</comment>
<gene>
    <name evidence="2" type="ORF">CAL22_16345</name>
</gene>
<dbReference type="GO" id="GO:0005829">
    <property type="term" value="C:cytosol"/>
    <property type="evidence" value="ECO:0007669"/>
    <property type="project" value="TreeGrafter"/>
</dbReference>
<proteinExistence type="inferred from homology"/>
<evidence type="ECO:0000256" key="1">
    <source>
        <dbReference type="ARBA" id="ARBA00010552"/>
    </source>
</evidence>
<evidence type="ECO:0000313" key="2">
    <source>
        <dbReference type="EMBL" id="OZI71400.1"/>
    </source>
</evidence>
<dbReference type="EMBL" id="NEVU01000003">
    <property type="protein sequence ID" value="OZI71400.1"/>
    <property type="molecule type" value="Genomic_DNA"/>
</dbReference>
<name>A0A261VCU3_9BORD</name>
<dbReference type="SUPFAM" id="SSF55298">
    <property type="entry name" value="YjgF-like"/>
    <property type="match status" value="1"/>
</dbReference>
<dbReference type="Pfam" id="PF01042">
    <property type="entry name" value="Ribonuc_L-PSP"/>
    <property type="match status" value="1"/>
</dbReference>
<dbReference type="GO" id="GO:0019239">
    <property type="term" value="F:deaminase activity"/>
    <property type="evidence" value="ECO:0007669"/>
    <property type="project" value="TreeGrafter"/>
</dbReference>
<dbReference type="PANTHER" id="PTHR11803">
    <property type="entry name" value="2-IMINOBUTANOATE/2-IMINOPROPANOATE DEAMINASE RIDA"/>
    <property type="match status" value="1"/>
</dbReference>
<dbReference type="CDD" id="cd00448">
    <property type="entry name" value="YjgF_YER057c_UK114_family"/>
    <property type="match status" value="1"/>
</dbReference>
<comment type="similarity">
    <text evidence="1">Belongs to the RutC family.</text>
</comment>
<keyword evidence="3" id="KW-1185">Reference proteome</keyword>